<protein>
    <submittedName>
        <fullName evidence="2">GNAT family N-acetyltransferase</fullName>
    </submittedName>
</protein>
<dbReference type="PANTHER" id="PTHR43441:SF2">
    <property type="entry name" value="FAMILY ACETYLTRANSFERASE, PUTATIVE (AFU_ORTHOLOGUE AFUA_7G00850)-RELATED"/>
    <property type="match status" value="1"/>
</dbReference>
<sequence length="231" mass="26316">MTRADLTDWQPCPVPQRAPLQGRYVRLEALQLAAHGEDLWWALQGPEADPQLWDYLPYGPFAERPAFDAWMAANAASTDPLFFAVVELTSRRAVGLLSFLRMAPKDGCIEIGHIAFGRVMQRSPASTEAVYLLAELAMETLGYRRLEWKCNALNARSMRAAERLGFVHEGTFRQHMVVKGRNRDSAWFALLDHDWPACRAAFTRWLAPDNFDAQGRQRRTLEQLREDTARA</sequence>
<gene>
    <name evidence="2" type="ORF">KDW96_11630</name>
</gene>
<reference evidence="2" key="1">
    <citation type="submission" date="2021-04" db="EMBL/GenBank/DDBJ databases">
        <title>Oceanospirillales bacteria with DddD are important DMSP degraders in coastal seawater.</title>
        <authorList>
            <person name="Liu J."/>
        </authorList>
    </citation>
    <scope>NUCLEOTIDE SEQUENCE</scope>
    <source>
        <strain evidence="2">D13-4</strain>
    </source>
</reference>
<evidence type="ECO:0000313" key="3">
    <source>
        <dbReference type="Proteomes" id="UP001059672"/>
    </source>
</evidence>
<dbReference type="EMBL" id="CP073346">
    <property type="protein sequence ID" value="UTW05842.1"/>
    <property type="molecule type" value="Genomic_DNA"/>
</dbReference>
<evidence type="ECO:0000313" key="2">
    <source>
        <dbReference type="EMBL" id="UTW05842.1"/>
    </source>
</evidence>
<feature type="domain" description="N-acetyltransferase" evidence="1">
    <location>
        <begin position="43"/>
        <end position="184"/>
    </location>
</feature>
<dbReference type="PANTHER" id="PTHR43441">
    <property type="entry name" value="RIBOSOMAL-PROTEIN-SERINE ACETYLTRANSFERASE"/>
    <property type="match status" value="1"/>
</dbReference>
<dbReference type="Gene3D" id="3.40.630.30">
    <property type="match status" value="1"/>
</dbReference>
<dbReference type="InterPro" id="IPR000182">
    <property type="entry name" value="GNAT_dom"/>
</dbReference>
<name>A0ABY5H1V0_9PSED</name>
<evidence type="ECO:0000259" key="1">
    <source>
        <dbReference type="PROSITE" id="PS51186"/>
    </source>
</evidence>
<dbReference type="Proteomes" id="UP001059672">
    <property type="component" value="Chromosome"/>
</dbReference>
<accession>A0ABY5H1V0</accession>
<dbReference type="RefSeq" id="WP_255836422.1">
    <property type="nucleotide sequence ID" value="NZ_CP073346.1"/>
</dbReference>
<proteinExistence type="predicted"/>
<dbReference type="InterPro" id="IPR016181">
    <property type="entry name" value="Acyl_CoA_acyltransferase"/>
</dbReference>
<keyword evidence="3" id="KW-1185">Reference proteome</keyword>
<dbReference type="Pfam" id="PF13302">
    <property type="entry name" value="Acetyltransf_3"/>
    <property type="match status" value="1"/>
</dbReference>
<organism evidence="2 3">
    <name type="scientific">Pseudomonas benzenivorans</name>
    <dbReference type="NCBI Taxonomy" id="556533"/>
    <lineage>
        <taxon>Bacteria</taxon>
        <taxon>Pseudomonadati</taxon>
        <taxon>Pseudomonadota</taxon>
        <taxon>Gammaproteobacteria</taxon>
        <taxon>Pseudomonadales</taxon>
        <taxon>Pseudomonadaceae</taxon>
        <taxon>Pseudomonas</taxon>
    </lineage>
</organism>
<dbReference type="SUPFAM" id="SSF55729">
    <property type="entry name" value="Acyl-CoA N-acyltransferases (Nat)"/>
    <property type="match status" value="1"/>
</dbReference>
<dbReference type="PROSITE" id="PS51186">
    <property type="entry name" value="GNAT"/>
    <property type="match status" value="1"/>
</dbReference>
<dbReference type="InterPro" id="IPR051908">
    <property type="entry name" value="Ribosomal_N-acetyltransferase"/>
</dbReference>